<evidence type="ECO:0000313" key="1">
    <source>
        <dbReference type="EMBL" id="EIJ82301.1"/>
    </source>
</evidence>
<dbReference type="AlphaFoldDB" id="I3E730"/>
<dbReference type="EMBL" id="AFEU01000001">
    <property type="protein sequence ID" value="EIJ82301.1"/>
    <property type="molecule type" value="Genomic_DNA"/>
</dbReference>
<sequence length="142" mass="17127">MDEAKPKISRLHKALISIRHIPSLKQRMEFIRITRKIYILTKKEPKRFYKAERFYFSHLDSAVELAEKYVFLSLQPKKDRELENSLFETRRTLEELKTSIENDLYQVLSDDIDQLHFELDVAKHSIRKINESQLHEEGRRLK</sequence>
<keyword evidence="2" id="KW-1185">Reference proteome</keyword>
<name>I3E730_BACMT</name>
<proteinExistence type="predicted"/>
<protein>
    <submittedName>
        <fullName evidence="1">Phosphatase</fullName>
    </submittedName>
</protein>
<reference evidence="1 2" key="1">
    <citation type="journal article" date="2012" name="Appl. Environ. Microbiol.">
        <title>Genome Sequence of Thermotolerant Bacillus methanolicus: Features and Regulation Related to Methylotrophy and Production of L-Lysine and L-Glutamate from Methanol.</title>
        <authorList>
            <person name="Heggeset T.M."/>
            <person name="Krog A."/>
            <person name="Balzer S."/>
            <person name="Wentzel A."/>
            <person name="Ellingsen T.E."/>
            <person name="Brautaset T."/>
        </authorList>
    </citation>
    <scope>NUCLEOTIDE SEQUENCE [LARGE SCALE GENOMIC DNA]</scope>
    <source>
        <strain evidence="1 2">PB1</strain>
    </source>
</reference>
<dbReference type="STRING" id="997296.PB1_05215"/>
<gene>
    <name evidence="1" type="ORF">PB1_05215</name>
</gene>
<dbReference type="Proteomes" id="UP000010523">
    <property type="component" value="Unassembled WGS sequence"/>
</dbReference>
<comment type="caution">
    <text evidence="1">The sequence shown here is derived from an EMBL/GenBank/DDBJ whole genome shotgun (WGS) entry which is preliminary data.</text>
</comment>
<dbReference type="InterPro" id="IPR018770">
    <property type="entry name" value="ChloroindolylP_hydrolase"/>
</dbReference>
<accession>I3E730</accession>
<dbReference type="Pfam" id="PF10112">
    <property type="entry name" value="Halogen_Hydrol"/>
    <property type="match status" value="1"/>
</dbReference>
<dbReference type="eggNOG" id="COG4915">
    <property type="taxonomic scope" value="Bacteria"/>
</dbReference>
<evidence type="ECO:0000313" key="2">
    <source>
        <dbReference type="Proteomes" id="UP000010523"/>
    </source>
</evidence>
<organism evidence="1 2">
    <name type="scientific">Bacillus methanolicus PB1</name>
    <dbReference type="NCBI Taxonomy" id="997296"/>
    <lineage>
        <taxon>Bacteria</taxon>
        <taxon>Bacillati</taxon>
        <taxon>Bacillota</taxon>
        <taxon>Bacilli</taxon>
        <taxon>Bacillales</taxon>
        <taxon>Bacillaceae</taxon>
        <taxon>Bacillus</taxon>
    </lineage>
</organism>
<dbReference type="PATRIC" id="fig|997296.3.peg.1129"/>